<dbReference type="Proteomes" id="UP000298493">
    <property type="component" value="Unassembled WGS sequence"/>
</dbReference>
<evidence type="ECO:0000256" key="2">
    <source>
        <dbReference type="ARBA" id="ARBA00022857"/>
    </source>
</evidence>
<dbReference type="Gene3D" id="3.90.25.10">
    <property type="entry name" value="UDP-galactose 4-epimerase, domain 1"/>
    <property type="match status" value="1"/>
</dbReference>
<name>A0A4Z1P0L8_9PEZI</name>
<dbReference type="InterPro" id="IPR008030">
    <property type="entry name" value="NmrA-like"/>
</dbReference>
<dbReference type="GO" id="GO:0005634">
    <property type="term" value="C:nucleus"/>
    <property type="evidence" value="ECO:0007669"/>
    <property type="project" value="TreeGrafter"/>
</dbReference>
<evidence type="ECO:0000313" key="5">
    <source>
        <dbReference type="Proteomes" id="UP000298493"/>
    </source>
</evidence>
<dbReference type="CDD" id="cd05251">
    <property type="entry name" value="NmrA_like_SDR_a"/>
    <property type="match status" value="1"/>
</dbReference>
<dbReference type="InterPro" id="IPR036291">
    <property type="entry name" value="NAD(P)-bd_dom_sf"/>
</dbReference>
<dbReference type="PANTHER" id="PTHR42748">
    <property type="entry name" value="NITROGEN METABOLITE REPRESSION PROTEIN NMRA FAMILY MEMBER"/>
    <property type="match status" value="1"/>
</dbReference>
<gene>
    <name evidence="4" type="ORF">E6O75_ATG08786</name>
</gene>
<reference evidence="4 5" key="1">
    <citation type="submission" date="2019-04" db="EMBL/GenBank/DDBJ databases">
        <title>High contiguity whole genome sequence and gene annotation resource for two Venturia nashicola isolates.</title>
        <authorList>
            <person name="Prokchorchik M."/>
            <person name="Won K."/>
            <person name="Lee Y."/>
            <person name="Choi E.D."/>
            <person name="Segonzac C."/>
            <person name="Sohn K.H."/>
        </authorList>
    </citation>
    <scope>NUCLEOTIDE SEQUENCE [LARGE SCALE GENOMIC DNA]</scope>
    <source>
        <strain evidence="4 5">PRI2</strain>
    </source>
</reference>
<dbReference type="Gene3D" id="3.40.50.720">
    <property type="entry name" value="NAD(P)-binding Rossmann-like Domain"/>
    <property type="match status" value="1"/>
</dbReference>
<proteinExistence type="inferred from homology"/>
<evidence type="ECO:0000256" key="1">
    <source>
        <dbReference type="ARBA" id="ARBA00006328"/>
    </source>
</evidence>
<dbReference type="EMBL" id="SNSC02000022">
    <property type="protein sequence ID" value="TID14640.1"/>
    <property type="molecule type" value="Genomic_DNA"/>
</dbReference>
<dbReference type="PANTHER" id="PTHR42748:SF7">
    <property type="entry name" value="NMRA LIKE REDOX SENSOR 1-RELATED"/>
    <property type="match status" value="1"/>
</dbReference>
<evidence type="ECO:0000259" key="3">
    <source>
        <dbReference type="Pfam" id="PF05368"/>
    </source>
</evidence>
<comment type="caution">
    <text evidence="4">The sequence shown here is derived from an EMBL/GenBank/DDBJ whole genome shotgun (WGS) entry which is preliminary data.</text>
</comment>
<accession>A0A4Z1P0L8</accession>
<sequence length="301" mass="33461">MSRNILVTGATGRQGGSLIKTLLASPEASSFQIFALSRNQRSPAAMKLKEQGVTTIQGDLNDVPAIFENAELSKQPLWGVFSVQNPGIRTSGAVEEVKQGKSLVDAAVGKDVQLFVYASVDRGGTDSSITPTPVAQFASKHVIEQYLMAKAGQSMKWVILRPVTFMENLYPDIQGKTWASAYKYILKSRPMHLISTSDIGKVAATVFLHPEKYENTSITLVSEKLTFTDLDKIFKEKTGKPIPTMPWLAFQAVILGLNQLKIMFQWFPAEPPGIDAEKCREEWGSMTWEEWVEKESAWKRT</sequence>
<keyword evidence="5" id="KW-1185">Reference proteome</keyword>
<feature type="domain" description="NmrA-like" evidence="3">
    <location>
        <begin position="2"/>
        <end position="243"/>
    </location>
</feature>
<dbReference type="AlphaFoldDB" id="A0A4Z1P0L8"/>
<dbReference type="SUPFAM" id="SSF51735">
    <property type="entry name" value="NAD(P)-binding Rossmann-fold domains"/>
    <property type="match status" value="1"/>
</dbReference>
<dbReference type="Pfam" id="PF05368">
    <property type="entry name" value="NmrA"/>
    <property type="match status" value="1"/>
</dbReference>
<evidence type="ECO:0000313" key="4">
    <source>
        <dbReference type="EMBL" id="TID14640.1"/>
    </source>
</evidence>
<comment type="similarity">
    <text evidence="1">Belongs to the NmrA-type oxidoreductase family.</text>
</comment>
<protein>
    <submittedName>
        <fullName evidence="4">Nucleoside-diphosphate-sugar epimerase family protein</fullName>
    </submittedName>
</protein>
<keyword evidence="2" id="KW-0521">NADP</keyword>
<dbReference type="InterPro" id="IPR051164">
    <property type="entry name" value="NmrA-like_oxidored"/>
</dbReference>
<organism evidence="4 5">
    <name type="scientific">Venturia nashicola</name>
    <dbReference type="NCBI Taxonomy" id="86259"/>
    <lineage>
        <taxon>Eukaryota</taxon>
        <taxon>Fungi</taxon>
        <taxon>Dikarya</taxon>
        <taxon>Ascomycota</taxon>
        <taxon>Pezizomycotina</taxon>
        <taxon>Dothideomycetes</taxon>
        <taxon>Pleosporomycetidae</taxon>
        <taxon>Venturiales</taxon>
        <taxon>Venturiaceae</taxon>
        <taxon>Venturia</taxon>
    </lineage>
</organism>
<dbReference type="STRING" id="86259.A0A4Z1P0L8"/>